<name>A0A150GV42_GONPE</name>
<dbReference type="PANTHER" id="PTHR36356:SF1">
    <property type="entry name" value="EXPRESSED PROTEIN"/>
    <property type="match status" value="1"/>
</dbReference>
<feature type="region of interest" description="Disordered" evidence="1">
    <location>
        <begin position="229"/>
        <end position="284"/>
    </location>
</feature>
<evidence type="ECO:0000313" key="3">
    <source>
        <dbReference type="EMBL" id="KXZ53200.1"/>
    </source>
</evidence>
<evidence type="ECO:0000256" key="2">
    <source>
        <dbReference type="SAM" id="Phobius"/>
    </source>
</evidence>
<evidence type="ECO:0000313" key="4">
    <source>
        <dbReference type="Proteomes" id="UP000075714"/>
    </source>
</evidence>
<keyword evidence="2" id="KW-0812">Transmembrane</keyword>
<feature type="transmembrane region" description="Helical" evidence="2">
    <location>
        <begin position="169"/>
        <end position="187"/>
    </location>
</feature>
<sequence>MLGLEDPRKVVVRAAKSSGVDSFASDAQAAAKRAFNQAKGKWDSFSREQRLEERARDAVKKASASAQVAGEEAKDKARRVFVQLDSEYGLTSKAAKAARRAEEVARDVDQNYGVRRRVRSARDYVARNWPTWQRQLDEFTTTWYGKAAVFAGICLLVSTPFFWSVLNVLLLLWWLSVPVLLLLANYAREQQEQRLRQQQEADAAEAARRAANPFADLFGRAAPGRANWGGAAAGAGRRGASGGSGVGGGGAGRGRYVQQDGPIIEAEWTSVDEGDETGRSNRRR</sequence>
<dbReference type="GO" id="GO:0009507">
    <property type="term" value="C:chloroplast"/>
    <property type="evidence" value="ECO:0007669"/>
    <property type="project" value="TreeGrafter"/>
</dbReference>
<reference evidence="4" key="1">
    <citation type="journal article" date="2016" name="Nat. Commun.">
        <title>The Gonium pectorale genome demonstrates co-option of cell cycle regulation during the evolution of multicellularity.</title>
        <authorList>
            <person name="Hanschen E.R."/>
            <person name="Marriage T.N."/>
            <person name="Ferris P.J."/>
            <person name="Hamaji T."/>
            <person name="Toyoda A."/>
            <person name="Fujiyama A."/>
            <person name="Neme R."/>
            <person name="Noguchi H."/>
            <person name="Minakuchi Y."/>
            <person name="Suzuki M."/>
            <person name="Kawai-Toyooka H."/>
            <person name="Smith D.R."/>
            <person name="Sparks H."/>
            <person name="Anderson J."/>
            <person name="Bakaric R."/>
            <person name="Luria V."/>
            <person name="Karger A."/>
            <person name="Kirschner M.W."/>
            <person name="Durand P.M."/>
            <person name="Michod R.E."/>
            <person name="Nozaki H."/>
            <person name="Olson B.J."/>
        </authorList>
    </citation>
    <scope>NUCLEOTIDE SEQUENCE [LARGE SCALE GENOMIC DNA]</scope>
    <source>
        <strain evidence="4">NIES-2863</strain>
    </source>
</reference>
<keyword evidence="2" id="KW-0472">Membrane</keyword>
<dbReference type="PANTHER" id="PTHR36356">
    <property type="entry name" value="EXPRESSED PROTEIN"/>
    <property type="match status" value="1"/>
</dbReference>
<accession>A0A150GV42</accession>
<dbReference type="STRING" id="33097.A0A150GV42"/>
<keyword evidence="4" id="KW-1185">Reference proteome</keyword>
<protein>
    <submittedName>
        <fullName evidence="3">Uncharacterized protein</fullName>
    </submittedName>
</protein>
<keyword evidence="2" id="KW-1133">Transmembrane helix</keyword>
<proteinExistence type="predicted"/>
<comment type="caution">
    <text evidence="3">The sequence shown here is derived from an EMBL/GenBank/DDBJ whole genome shotgun (WGS) entry which is preliminary data.</text>
</comment>
<dbReference type="OrthoDB" id="542323at2759"/>
<gene>
    <name evidence="3" type="ORF">GPECTOR_7g1093</name>
</gene>
<dbReference type="Proteomes" id="UP000075714">
    <property type="component" value="Unassembled WGS sequence"/>
</dbReference>
<feature type="transmembrane region" description="Helical" evidence="2">
    <location>
        <begin position="143"/>
        <end position="163"/>
    </location>
</feature>
<feature type="compositionally biased region" description="Gly residues" evidence="1">
    <location>
        <begin position="231"/>
        <end position="253"/>
    </location>
</feature>
<dbReference type="EMBL" id="LSYV01000008">
    <property type="protein sequence ID" value="KXZ53200.1"/>
    <property type="molecule type" value="Genomic_DNA"/>
</dbReference>
<evidence type="ECO:0000256" key="1">
    <source>
        <dbReference type="SAM" id="MobiDB-lite"/>
    </source>
</evidence>
<dbReference type="AlphaFoldDB" id="A0A150GV42"/>
<organism evidence="3 4">
    <name type="scientific">Gonium pectorale</name>
    <name type="common">Green alga</name>
    <dbReference type="NCBI Taxonomy" id="33097"/>
    <lineage>
        <taxon>Eukaryota</taxon>
        <taxon>Viridiplantae</taxon>
        <taxon>Chlorophyta</taxon>
        <taxon>core chlorophytes</taxon>
        <taxon>Chlorophyceae</taxon>
        <taxon>CS clade</taxon>
        <taxon>Chlamydomonadales</taxon>
        <taxon>Volvocaceae</taxon>
        <taxon>Gonium</taxon>
    </lineage>
</organism>